<dbReference type="KEGG" id="bgoe:IFJ75_04905"/>
<gene>
    <name evidence="3" type="ORF">IFJ75_04905</name>
</gene>
<feature type="signal peptide" evidence="1">
    <location>
        <begin position="1"/>
        <end position="20"/>
    </location>
</feature>
<accession>A0A975C619</accession>
<proteinExistence type="predicted"/>
<keyword evidence="1" id="KW-0732">Signal</keyword>
<dbReference type="Pfam" id="PF05229">
    <property type="entry name" value="SCPU"/>
    <property type="match status" value="1"/>
</dbReference>
<feature type="domain" description="Spore coat protein U/FanG" evidence="2">
    <location>
        <begin position="19"/>
        <end position="149"/>
    </location>
</feature>
<dbReference type="RefSeq" id="WP_207931522.1">
    <property type="nucleotide sequence ID" value="NZ_CP062222.1"/>
</dbReference>
<reference evidence="3" key="1">
    <citation type="submission" date="2020-09" db="EMBL/GenBank/DDBJ databases">
        <title>Brevundimonas sp. LVF2 isolated from a puddle in Goettingen, Germany.</title>
        <authorList>
            <person name="Friedrich I."/>
            <person name="Klassen A."/>
            <person name="Hannes N."/>
            <person name="Schneider D."/>
            <person name="Hertel R."/>
            <person name="Daniel R."/>
        </authorList>
    </citation>
    <scope>NUCLEOTIDE SEQUENCE</scope>
    <source>
        <strain evidence="3">LVF2</strain>
    </source>
</reference>
<evidence type="ECO:0000259" key="2">
    <source>
        <dbReference type="Pfam" id="PF05229"/>
    </source>
</evidence>
<feature type="chain" id="PRO_5037524537" evidence="1">
    <location>
        <begin position="21"/>
        <end position="153"/>
    </location>
</feature>
<keyword evidence="3" id="KW-0946">Virion</keyword>
<keyword evidence="3" id="KW-0167">Capsid protein</keyword>
<name>A0A975C619_9CAUL</name>
<protein>
    <submittedName>
        <fullName evidence="3">Spore coat protein U domain-containing protein</fullName>
    </submittedName>
</protein>
<evidence type="ECO:0000313" key="3">
    <source>
        <dbReference type="EMBL" id="QTC92242.1"/>
    </source>
</evidence>
<sequence>MRALIIVTVLLTLPTVPAAAQSGACRISVTGLTFAPYRSLNASPTTNIGRLEVFCLPGEGSAAVPVVTLSAGRSGNYVDRTMTAGSSELHYNLYAEPTRRLVLGDGTAGTVAFPAPRTRTIGRASWPIFGVIPPGQRVPAGSYSDTLLIEVAF</sequence>
<dbReference type="InterPro" id="IPR007893">
    <property type="entry name" value="Spore_coat_U/FanG"/>
</dbReference>
<dbReference type="AlphaFoldDB" id="A0A975C619"/>
<dbReference type="SMART" id="SM00972">
    <property type="entry name" value="SCPU"/>
    <property type="match status" value="1"/>
</dbReference>
<dbReference type="Proteomes" id="UP000663918">
    <property type="component" value="Chromosome"/>
</dbReference>
<organism evidence="3 4">
    <name type="scientific">Brevundimonas goettingensis</name>
    <dbReference type="NCBI Taxonomy" id="2774190"/>
    <lineage>
        <taxon>Bacteria</taxon>
        <taxon>Pseudomonadati</taxon>
        <taxon>Pseudomonadota</taxon>
        <taxon>Alphaproteobacteria</taxon>
        <taxon>Caulobacterales</taxon>
        <taxon>Caulobacteraceae</taxon>
        <taxon>Brevundimonas</taxon>
    </lineage>
</organism>
<dbReference type="EMBL" id="CP062222">
    <property type="protein sequence ID" value="QTC92242.1"/>
    <property type="molecule type" value="Genomic_DNA"/>
</dbReference>
<evidence type="ECO:0000256" key="1">
    <source>
        <dbReference type="SAM" id="SignalP"/>
    </source>
</evidence>
<evidence type="ECO:0000313" key="4">
    <source>
        <dbReference type="Proteomes" id="UP000663918"/>
    </source>
</evidence>
<keyword evidence="4" id="KW-1185">Reference proteome</keyword>